<dbReference type="Pfam" id="PF00633">
    <property type="entry name" value="HHH"/>
    <property type="match status" value="1"/>
</dbReference>
<evidence type="ECO:0000256" key="2">
    <source>
        <dbReference type="ARBA" id="ARBA00002933"/>
    </source>
</evidence>
<feature type="domain" description="HhH-GPD" evidence="15">
    <location>
        <begin position="36"/>
        <end position="187"/>
    </location>
</feature>
<dbReference type="InterPro" id="IPR044298">
    <property type="entry name" value="MIG/MutY"/>
</dbReference>
<dbReference type="EMBL" id="QWET01000008">
    <property type="protein sequence ID" value="RIH64826.1"/>
    <property type="molecule type" value="Genomic_DNA"/>
</dbReference>
<comment type="similarity">
    <text evidence="3 14">Belongs to the Nth/MutY family.</text>
</comment>
<dbReference type="NCBIfam" id="TIGR01084">
    <property type="entry name" value="mutY"/>
    <property type="match status" value="1"/>
</dbReference>
<keyword evidence="11" id="KW-0411">Iron-sulfur</keyword>
<evidence type="ECO:0000256" key="6">
    <source>
        <dbReference type="ARBA" id="ARBA00022485"/>
    </source>
</evidence>
<organism evidence="16 17">
    <name type="scientific">Mariniphaga sediminis</name>
    <dbReference type="NCBI Taxonomy" id="1628158"/>
    <lineage>
        <taxon>Bacteria</taxon>
        <taxon>Pseudomonadati</taxon>
        <taxon>Bacteroidota</taxon>
        <taxon>Bacteroidia</taxon>
        <taxon>Marinilabiliales</taxon>
        <taxon>Prolixibacteraceae</taxon>
        <taxon>Mariniphaga</taxon>
    </lineage>
</organism>
<dbReference type="SMART" id="SM00478">
    <property type="entry name" value="ENDO3c"/>
    <property type="match status" value="1"/>
</dbReference>
<evidence type="ECO:0000259" key="15">
    <source>
        <dbReference type="SMART" id="SM00478"/>
    </source>
</evidence>
<dbReference type="Gene3D" id="1.10.1670.10">
    <property type="entry name" value="Helix-hairpin-Helix base-excision DNA repair enzymes (C-terminal)"/>
    <property type="match status" value="1"/>
</dbReference>
<dbReference type="InterPro" id="IPR000445">
    <property type="entry name" value="HhH_motif"/>
</dbReference>
<dbReference type="GO" id="GO:0000701">
    <property type="term" value="F:purine-specific mismatch base pair DNA N-glycosylase activity"/>
    <property type="evidence" value="ECO:0007669"/>
    <property type="project" value="UniProtKB-EC"/>
</dbReference>
<dbReference type="Gene3D" id="3.90.79.10">
    <property type="entry name" value="Nucleoside Triphosphate Pyrophosphohydrolase"/>
    <property type="match status" value="1"/>
</dbReference>
<dbReference type="InterPro" id="IPR023170">
    <property type="entry name" value="HhH_base_excis_C"/>
</dbReference>
<keyword evidence="8 14" id="KW-0227">DNA damage</keyword>
<evidence type="ECO:0000256" key="1">
    <source>
        <dbReference type="ARBA" id="ARBA00000843"/>
    </source>
</evidence>
<dbReference type="GO" id="GO:0006284">
    <property type="term" value="P:base-excision repair"/>
    <property type="evidence" value="ECO:0007669"/>
    <property type="project" value="UniProtKB-UniRule"/>
</dbReference>
<evidence type="ECO:0000256" key="8">
    <source>
        <dbReference type="ARBA" id="ARBA00022763"/>
    </source>
</evidence>
<evidence type="ECO:0000256" key="13">
    <source>
        <dbReference type="ARBA" id="ARBA00023295"/>
    </source>
</evidence>
<dbReference type="Gene3D" id="1.10.340.30">
    <property type="entry name" value="Hypothetical protein, domain 2"/>
    <property type="match status" value="1"/>
</dbReference>
<dbReference type="CDD" id="cd03431">
    <property type="entry name" value="NUDIX_DNA_Glycosylase_C-MutY"/>
    <property type="match status" value="1"/>
</dbReference>
<dbReference type="GO" id="GO:0046872">
    <property type="term" value="F:metal ion binding"/>
    <property type="evidence" value="ECO:0007669"/>
    <property type="project" value="UniProtKB-UniRule"/>
</dbReference>
<evidence type="ECO:0000256" key="10">
    <source>
        <dbReference type="ARBA" id="ARBA00023004"/>
    </source>
</evidence>
<proteinExistence type="inferred from homology"/>
<dbReference type="SUPFAM" id="SSF48150">
    <property type="entry name" value="DNA-glycosylase"/>
    <property type="match status" value="1"/>
</dbReference>
<dbReference type="GO" id="GO:0032357">
    <property type="term" value="F:oxidized purine DNA binding"/>
    <property type="evidence" value="ECO:0007669"/>
    <property type="project" value="TreeGrafter"/>
</dbReference>
<evidence type="ECO:0000256" key="5">
    <source>
        <dbReference type="ARBA" id="ARBA00022023"/>
    </source>
</evidence>
<dbReference type="InterPro" id="IPR005760">
    <property type="entry name" value="A/G_AdeGlyc_MutY"/>
</dbReference>
<dbReference type="PANTHER" id="PTHR42944:SF1">
    <property type="entry name" value="ADENINE DNA GLYCOSYLASE"/>
    <property type="match status" value="1"/>
</dbReference>
<keyword evidence="10 14" id="KW-0408">Iron</keyword>
<evidence type="ECO:0000256" key="12">
    <source>
        <dbReference type="ARBA" id="ARBA00023204"/>
    </source>
</evidence>
<dbReference type="Pfam" id="PF14815">
    <property type="entry name" value="NUDIX_4"/>
    <property type="match status" value="1"/>
</dbReference>
<accession>A0A399D010</accession>
<comment type="cofactor">
    <cofactor evidence="14">
        <name>[4Fe-4S] cluster</name>
        <dbReference type="ChEBI" id="CHEBI:49883"/>
    </cofactor>
    <text evidence="14">Binds 1 [4Fe-4S] cluster.</text>
</comment>
<dbReference type="OrthoDB" id="9802365at2"/>
<evidence type="ECO:0000256" key="9">
    <source>
        <dbReference type="ARBA" id="ARBA00022801"/>
    </source>
</evidence>
<evidence type="ECO:0000313" key="16">
    <source>
        <dbReference type="EMBL" id="RIH64826.1"/>
    </source>
</evidence>
<sequence>MTDFLQAIHKWYNQNLRDLPWRETSDPYKIWISEIILQQTRVAQGISYYHRFIERFPTVTDLAEAEEDEVLKLWQGLGYYSRARNLHAAAQTISGKYGGEFPKSYSEIRELKGIGPYTAAAIASIAFGLPYPALDGNVYRVLARYFGIFAPPNSGEGKKKFLKIAEEIIPAENPGFHNQAMMEFGALQCIPLSPDCPNCPLIASCYAAGHQKVTQLPVKTPKTSQRNRYFYYYYIETGKDTWLEKRTGKDIWENLYQFPLAETKQELSDEEIAGLQPSFMKNDTINIKAVSAQKKHILSHQIIFARLIHLETDGNFKLNNHFIKVPQKDIHTFAVPRLVEKLMEETGIF</sequence>
<name>A0A399D010_9BACT</name>
<dbReference type="GO" id="GO:0006298">
    <property type="term" value="P:mismatch repair"/>
    <property type="evidence" value="ECO:0007669"/>
    <property type="project" value="TreeGrafter"/>
</dbReference>
<keyword evidence="13 14" id="KW-0326">Glycosidase</keyword>
<dbReference type="InterPro" id="IPR003265">
    <property type="entry name" value="HhH-GPD_domain"/>
</dbReference>
<protein>
    <recommendedName>
        <fullName evidence="5 14">Adenine DNA glycosylase</fullName>
        <ecNumber evidence="4 14">3.2.2.31</ecNumber>
    </recommendedName>
</protein>
<dbReference type="RefSeq" id="WP_119350291.1">
    <property type="nucleotide sequence ID" value="NZ_QWET01000008.1"/>
</dbReference>
<keyword evidence="9" id="KW-0378">Hydrolase</keyword>
<dbReference type="GO" id="GO:0051539">
    <property type="term" value="F:4 iron, 4 sulfur cluster binding"/>
    <property type="evidence" value="ECO:0007669"/>
    <property type="project" value="UniProtKB-UniRule"/>
</dbReference>
<dbReference type="AlphaFoldDB" id="A0A399D010"/>
<keyword evidence="6" id="KW-0004">4Fe-4S</keyword>
<dbReference type="FunFam" id="1.10.340.30:FF:000010">
    <property type="entry name" value="Adenine DNA glycosylase"/>
    <property type="match status" value="1"/>
</dbReference>
<evidence type="ECO:0000256" key="7">
    <source>
        <dbReference type="ARBA" id="ARBA00022723"/>
    </source>
</evidence>
<comment type="catalytic activity">
    <reaction evidence="1 14">
        <text>Hydrolyzes free adenine bases from 7,8-dihydro-8-oxoguanine:adenine mismatched double-stranded DNA, leaving an apurinic site.</text>
        <dbReference type="EC" id="3.2.2.31"/>
    </reaction>
</comment>
<evidence type="ECO:0000256" key="11">
    <source>
        <dbReference type="ARBA" id="ARBA00023014"/>
    </source>
</evidence>
<comment type="caution">
    <text evidence="16">The sequence shown here is derived from an EMBL/GenBank/DDBJ whole genome shotgun (WGS) entry which is preliminary data.</text>
</comment>
<gene>
    <name evidence="16" type="primary">mutY</name>
    <name evidence="16" type="ORF">D1164_12335</name>
</gene>
<dbReference type="CDD" id="cd00056">
    <property type="entry name" value="ENDO3c"/>
    <property type="match status" value="1"/>
</dbReference>
<comment type="function">
    <text evidence="2">Adenine glycosylase active on G-A mispairs. MutY also corrects error-prone DNA synthesis past GO lesions which are due to the oxidatively damaged form of guanine: 7,8-dihydro-8-oxoguanine (8-oxo-dGTP).</text>
</comment>
<keyword evidence="12" id="KW-0234">DNA repair</keyword>
<dbReference type="InterPro" id="IPR011257">
    <property type="entry name" value="DNA_glycosylase"/>
</dbReference>
<dbReference type="Proteomes" id="UP000266441">
    <property type="component" value="Unassembled WGS sequence"/>
</dbReference>
<dbReference type="EC" id="3.2.2.31" evidence="4 14"/>
<dbReference type="Pfam" id="PF00730">
    <property type="entry name" value="HhH-GPD"/>
    <property type="match status" value="1"/>
</dbReference>
<evidence type="ECO:0000313" key="17">
    <source>
        <dbReference type="Proteomes" id="UP000266441"/>
    </source>
</evidence>
<dbReference type="InterPro" id="IPR029119">
    <property type="entry name" value="MutY_C"/>
</dbReference>
<dbReference type="GO" id="GO:0035485">
    <property type="term" value="F:adenine/guanine mispair binding"/>
    <property type="evidence" value="ECO:0007669"/>
    <property type="project" value="TreeGrafter"/>
</dbReference>
<evidence type="ECO:0000256" key="3">
    <source>
        <dbReference type="ARBA" id="ARBA00008343"/>
    </source>
</evidence>
<keyword evidence="17" id="KW-1185">Reference proteome</keyword>
<keyword evidence="7" id="KW-0479">Metal-binding</keyword>
<dbReference type="PANTHER" id="PTHR42944">
    <property type="entry name" value="ADENINE DNA GLYCOSYLASE"/>
    <property type="match status" value="1"/>
</dbReference>
<evidence type="ECO:0000256" key="14">
    <source>
        <dbReference type="RuleBase" id="RU365096"/>
    </source>
</evidence>
<dbReference type="SUPFAM" id="SSF55811">
    <property type="entry name" value="Nudix"/>
    <property type="match status" value="1"/>
</dbReference>
<evidence type="ECO:0000256" key="4">
    <source>
        <dbReference type="ARBA" id="ARBA00012045"/>
    </source>
</evidence>
<dbReference type="GO" id="GO:0034039">
    <property type="term" value="F:8-oxo-7,8-dihydroguanine DNA N-glycosylase activity"/>
    <property type="evidence" value="ECO:0007669"/>
    <property type="project" value="TreeGrafter"/>
</dbReference>
<dbReference type="InterPro" id="IPR015797">
    <property type="entry name" value="NUDIX_hydrolase-like_dom_sf"/>
</dbReference>
<reference evidence="16 17" key="1">
    <citation type="journal article" date="2015" name="Int. J. Syst. Evol. Microbiol.">
        <title>Mariniphaga sediminis sp. nov., isolated from coastal sediment.</title>
        <authorList>
            <person name="Wang F.Q."/>
            <person name="Shen Q.Y."/>
            <person name="Chen G.J."/>
            <person name="Du Z.J."/>
        </authorList>
    </citation>
    <scope>NUCLEOTIDE SEQUENCE [LARGE SCALE GENOMIC DNA]</scope>
    <source>
        <strain evidence="16 17">SY21</strain>
    </source>
</reference>